<reference evidence="1 2" key="1">
    <citation type="submission" date="2016-02" db="EMBL/GenBank/DDBJ databases">
        <title>Genome analysis of coral dinoflagellate symbionts highlights evolutionary adaptations to a symbiotic lifestyle.</title>
        <authorList>
            <person name="Aranda M."/>
            <person name="Li Y."/>
            <person name="Liew Y.J."/>
            <person name="Baumgarten S."/>
            <person name="Simakov O."/>
            <person name="Wilson M."/>
            <person name="Piel J."/>
            <person name="Ashoor H."/>
            <person name="Bougouffa S."/>
            <person name="Bajic V.B."/>
            <person name="Ryu T."/>
            <person name="Ravasi T."/>
            <person name="Bayer T."/>
            <person name="Micklem G."/>
            <person name="Kim H."/>
            <person name="Bhak J."/>
            <person name="Lajeunesse T.C."/>
            <person name="Voolstra C.R."/>
        </authorList>
    </citation>
    <scope>NUCLEOTIDE SEQUENCE [LARGE SCALE GENOMIC DNA]</scope>
    <source>
        <strain evidence="1 2">CCMP2467</strain>
    </source>
</reference>
<dbReference type="OrthoDB" id="10466443at2759"/>
<accession>A0A1Q9DD33</accession>
<sequence>MSVMERAVHRHKFDDPNVLPHFISFSMGRAEFEAQRTQSIEDNQGHQKAPLNELAEWVGLLYQDPVVTELFYTRLRTSVAMLGYFGEVPDCAEVRDYCDFPQARLLRMMCGDTCGCTQALSQPFHKVIRGGCTESCLRLAETEVRNLECRDHDQDPDVRWAAGWDVYPEAMGDFFSTNITETVVYPAILSVVSSMKAGPQIGVLAFRPSTGRSHGYAQKAADA</sequence>
<evidence type="ECO:0000313" key="1">
    <source>
        <dbReference type="EMBL" id="OLP92960.1"/>
    </source>
</evidence>
<comment type="caution">
    <text evidence="1">The sequence shown here is derived from an EMBL/GenBank/DDBJ whole genome shotgun (WGS) entry which is preliminary data.</text>
</comment>
<dbReference type="EMBL" id="LSRX01000599">
    <property type="protein sequence ID" value="OLP92960.1"/>
    <property type="molecule type" value="Genomic_DNA"/>
</dbReference>
<evidence type="ECO:0000313" key="2">
    <source>
        <dbReference type="Proteomes" id="UP000186817"/>
    </source>
</evidence>
<dbReference type="Proteomes" id="UP000186817">
    <property type="component" value="Unassembled WGS sequence"/>
</dbReference>
<name>A0A1Q9DD33_SYMMI</name>
<gene>
    <name evidence="1" type="ORF">AK812_SmicGene25177</name>
</gene>
<keyword evidence="2" id="KW-1185">Reference proteome</keyword>
<protein>
    <submittedName>
        <fullName evidence="1">Uncharacterized protein</fullName>
    </submittedName>
</protein>
<proteinExistence type="predicted"/>
<organism evidence="1 2">
    <name type="scientific">Symbiodinium microadriaticum</name>
    <name type="common">Dinoflagellate</name>
    <name type="synonym">Zooxanthella microadriatica</name>
    <dbReference type="NCBI Taxonomy" id="2951"/>
    <lineage>
        <taxon>Eukaryota</taxon>
        <taxon>Sar</taxon>
        <taxon>Alveolata</taxon>
        <taxon>Dinophyceae</taxon>
        <taxon>Suessiales</taxon>
        <taxon>Symbiodiniaceae</taxon>
        <taxon>Symbiodinium</taxon>
    </lineage>
</organism>
<dbReference type="AlphaFoldDB" id="A0A1Q9DD33"/>